<organism evidence="2 3">
    <name type="scientific">Rhodobacter capsulatus</name>
    <name type="common">Rhodopseudomonas capsulata</name>
    <dbReference type="NCBI Taxonomy" id="1061"/>
    <lineage>
        <taxon>Bacteria</taxon>
        <taxon>Pseudomonadati</taxon>
        <taxon>Pseudomonadota</taxon>
        <taxon>Alphaproteobacteria</taxon>
        <taxon>Rhodobacterales</taxon>
        <taxon>Rhodobacter group</taxon>
        <taxon>Rhodobacter</taxon>
    </lineage>
</organism>
<protein>
    <recommendedName>
        <fullName evidence="4">VWA domain-containing protein</fullName>
    </recommendedName>
</protein>
<feature type="region of interest" description="Disordered" evidence="1">
    <location>
        <begin position="246"/>
        <end position="266"/>
    </location>
</feature>
<name>A0A1G7QQG1_RHOCA</name>
<dbReference type="AlphaFoldDB" id="A0A1G7QQG1"/>
<dbReference type="Proteomes" id="UP000183812">
    <property type="component" value="Unassembled WGS sequence"/>
</dbReference>
<evidence type="ECO:0000256" key="1">
    <source>
        <dbReference type="SAM" id="MobiDB-lite"/>
    </source>
</evidence>
<reference evidence="2 3" key="1">
    <citation type="submission" date="2016-10" db="EMBL/GenBank/DDBJ databases">
        <authorList>
            <person name="de Groot N.N."/>
        </authorList>
    </citation>
    <scope>NUCLEOTIDE SEQUENCE [LARGE SCALE GENOMIC DNA]</scope>
    <source>
        <strain evidence="3">DSM 938 / 37b4</strain>
    </source>
</reference>
<evidence type="ECO:0000313" key="3">
    <source>
        <dbReference type="Proteomes" id="UP000183812"/>
    </source>
</evidence>
<dbReference type="PANTHER" id="PTHR41248">
    <property type="entry name" value="NORD PROTEIN"/>
    <property type="match status" value="1"/>
</dbReference>
<dbReference type="EMBL" id="FNAY01000025">
    <property type="protein sequence ID" value="SDG00776.1"/>
    <property type="molecule type" value="Genomic_DNA"/>
</dbReference>
<evidence type="ECO:0008006" key="4">
    <source>
        <dbReference type="Google" id="ProtNLM"/>
    </source>
</evidence>
<dbReference type="InterPro" id="IPR036465">
    <property type="entry name" value="vWFA_dom_sf"/>
</dbReference>
<dbReference type="InterPro" id="IPR051928">
    <property type="entry name" value="NorD/CobT"/>
</dbReference>
<dbReference type="SUPFAM" id="SSF53300">
    <property type="entry name" value="vWA-like"/>
    <property type="match status" value="1"/>
</dbReference>
<accession>A0A1G7QQG1</accession>
<dbReference type="PANTHER" id="PTHR41248:SF1">
    <property type="entry name" value="NORD PROTEIN"/>
    <property type="match status" value="1"/>
</dbReference>
<proteinExistence type="predicted"/>
<sequence length="289" mass="32197">MRRVLEALQPRGVQRLRRLEDGDELDLNAAITAAVDRRPGRQPDPRVMMRLRRVTRDVAVLLLLDLSASLNDPTEAEGTRLLDLTRAATVLMAEAVHRVGDPVALQGFCPDGRHDVFYQRFKDFAEDWGPMAKARLAGMEGQLSTRMGAAIRHAGRHLGQQHAALKLLLVLTDGAPADIDERAPAHLRHDARVAVTARARQACSPSASASIPRRMPMWRRSSGRAVTRSWTGSSACPNACRAFTPGSPAERSCRDRSRHDPRDHLRRDSSWPFVLRKGRCRCAFARRLS</sequence>
<feature type="compositionally biased region" description="Basic and acidic residues" evidence="1">
    <location>
        <begin position="251"/>
        <end position="266"/>
    </location>
</feature>
<evidence type="ECO:0000313" key="2">
    <source>
        <dbReference type="EMBL" id="SDG00776.1"/>
    </source>
</evidence>
<gene>
    <name evidence="2" type="ORF">SAMN04244550_03254</name>
</gene>
<dbReference type="Gene3D" id="3.40.50.410">
    <property type="entry name" value="von Willebrand factor, type A domain"/>
    <property type="match status" value="1"/>
</dbReference>